<evidence type="ECO:0000313" key="2">
    <source>
        <dbReference type="Proteomes" id="UP001147752"/>
    </source>
</evidence>
<dbReference type="AlphaFoldDB" id="A0A9W9RHS6"/>
<accession>A0A9W9RHS6</accession>
<evidence type="ECO:0000313" key="1">
    <source>
        <dbReference type="EMBL" id="KAJ5360513.1"/>
    </source>
</evidence>
<keyword evidence="2" id="KW-1185">Reference proteome</keyword>
<comment type="caution">
    <text evidence="1">The sequence shown here is derived from an EMBL/GenBank/DDBJ whole genome shotgun (WGS) entry which is preliminary data.</text>
</comment>
<gene>
    <name evidence="1" type="ORF">N7517_009704</name>
</gene>
<dbReference type="EMBL" id="JAPZBT010000004">
    <property type="protein sequence ID" value="KAJ5360513.1"/>
    <property type="molecule type" value="Genomic_DNA"/>
</dbReference>
<reference evidence="1" key="2">
    <citation type="journal article" date="2023" name="IMA Fungus">
        <title>Comparative genomic study of the Penicillium genus elucidates a diverse pangenome and 15 lateral gene transfer events.</title>
        <authorList>
            <person name="Petersen C."/>
            <person name="Sorensen T."/>
            <person name="Nielsen M.R."/>
            <person name="Sondergaard T.E."/>
            <person name="Sorensen J.L."/>
            <person name="Fitzpatrick D.A."/>
            <person name="Frisvad J.C."/>
            <person name="Nielsen K.L."/>
        </authorList>
    </citation>
    <scope>NUCLEOTIDE SEQUENCE</scope>
    <source>
        <strain evidence="1">IBT 3081</strain>
    </source>
</reference>
<name>A0A9W9RHS6_9EURO</name>
<dbReference type="RefSeq" id="XP_056575999.1">
    <property type="nucleotide sequence ID" value="XM_056727427.1"/>
</dbReference>
<proteinExistence type="predicted"/>
<organism evidence="1 2">
    <name type="scientific">Penicillium concentricum</name>
    <dbReference type="NCBI Taxonomy" id="293559"/>
    <lineage>
        <taxon>Eukaryota</taxon>
        <taxon>Fungi</taxon>
        <taxon>Dikarya</taxon>
        <taxon>Ascomycota</taxon>
        <taxon>Pezizomycotina</taxon>
        <taxon>Eurotiomycetes</taxon>
        <taxon>Eurotiomycetidae</taxon>
        <taxon>Eurotiales</taxon>
        <taxon>Aspergillaceae</taxon>
        <taxon>Penicillium</taxon>
    </lineage>
</organism>
<reference evidence="1" key="1">
    <citation type="submission" date="2022-12" db="EMBL/GenBank/DDBJ databases">
        <authorList>
            <person name="Petersen C."/>
        </authorList>
    </citation>
    <scope>NUCLEOTIDE SEQUENCE</scope>
    <source>
        <strain evidence="1">IBT 3081</strain>
    </source>
</reference>
<protein>
    <submittedName>
        <fullName evidence="1">Bacteriodes thetaiotaomicron symbiotic chitinase variant 3</fullName>
    </submittedName>
</protein>
<sequence length="359" mass="39253">MKTCEKDAENNHFWRQKRPPVSSLSISMGGFLTLSSLKTETASAKMTRKASHTSGIALDGAQRLVRVIIIAALKASPFLLKIATGLAKEDTYGAYNWGRKKALCCSPNPTALETLTCDADLCSDFDEGCDEEDGFVGEGDGYYTLLSKRSYELSNGKRMWSYGPPHVIESRVATVPGKARSLKIAIDAITGSSLFKDGMKRLFRPYPPGLKVFKGEGSSTLGLAGGFSMLQDGSHAEHMMEVNTTTLSHPSGFEALADQTIELNMILKFLVTTLSGDFPDGNLMKAAKIDLANFLARWNKVYDVSLPLVGQLVTDVKGWAAPMTPNDRVFEILGSYAYRTGMSILEAEMNIIKMTLWMD</sequence>
<dbReference type="OrthoDB" id="73875at2759"/>
<dbReference type="Proteomes" id="UP001147752">
    <property type="component" value="Unassembled WGS sequence"/>
</dbReference>
<dbReference type="GeneID" id="81466610"/>